<dbReference type="AlphaFoldDB" id="A0A9J5XB35"/>
<proteinExistence type="predicted"/>
<dbReference type="OrthoDB" id="1751077at2759"/>
<gene>
    <name evidence="1" type="ORF">H5410_045273</name>
</gene>
<organism evidence="1 2">
    <name type="scientific">Solanum commersonii</name>
    <name type="common">Commerson's wild potato</name>
    <name type="synonym">Commerson's nightshade</name>
    <dbReference type="NCBI Taxonomy" id="4109"/>
    <lineage>
        <taxon>Eukaryota</taxon>
        <taxon>Viridiplantae</taxon>
        <taxon>Streptophyta</taxon>
        <taxon>Embryophyta</taxon>
        <taxon>Tracheophyta</taxon>
        <taxon>Spermatophyta</taxon>
        <taxon>Magnoliopsida</taxon>
        <taxon>eudicotyledons</taxon>
        <taxon>Gunneridae</taxon>
        <taxon>Pentapetalae</taxon>
        <taxon>asterids</taxon>
        <taxon>lamiids</taxon>
        <taxon>Solanales</taxon>
        <taxon>Solanaceae</taxon>
        <taxon>Solanoideae</taxon>
        <taxon>Solaneae</taxon>
        <taxon>Solanum</taxon>
    </lineage>
</organism>
<protein>
    <submittedName>
        <fullName evidence="1">Uncharacterized protein</fullName>
    </submittedName>
</protein>
<evidence type="ECO:0000313" key="2">
    <source>
        <dbReference type="Proteomes" id="UP000824120"/>
    </source>
</evidence>
<dbReference type="PANTHER" id="PTHR33116:SF66">
    <property type="entry name" value="REVERSE TRANSCRIPTASE ZINC-BINDING DOMAIN-CONTAINING PROTEIN"/>
    <property type="match status" value="1"/>
</dbReference>
<accession>A0A9J5XB35</accession>
<comment type="caution">
    <text evidence="1">The sequence shown here is derived from an EMBL/GenBank/DDBJ whole genome shotgun (WGS) entry which is preliminary data.</text>
</comment>
<evidence type="ECO:0000313" key="1">
    <source>
        <dbReference type="EMBL" id="KAG5584839.1"/>
    </source>
</evidence>
<sequence>MKCVKTFSYSIMINSCPSPPFQVGWGISLVFLELKQTKLRVVCTLIGFIKGLLPFRYLGVPLSIKKLLVGQFQPLLDKILERITVWTVKFLSYVGRLQLNNAIVLKHLWNLSNKNDKLWIVWVHTFYLKGRNPWEVKANKASWIVKRILHAR</sequence>
<dbReference type="Proteomes" id="UP000824120">
    <property type="component" value="Chromosome 9"/>
</dbReference>
<dbReference type="PANTHER" id="PTHR33116">
    <property type="entry name" value="REVERSE TRANSCRIPTASE ZINC-BINDING DOMAIN-CONTAINING PROTEIN-RELATED-RELATED"/>
    <property type="match status" value="1"/>
</dbReference>
<dbReference type="EMBL" id="JACXVP010000009">
    <property type="protein sequence ID" value="KAG5584839.1"/>
    <property type="molecule type" value="Genomic_DNA"/>
</dbReference>
<reference evidence="1 2" key="1">
    <citation type="submission" date="2020-09" db="EMBL/GenBank/DDBJ databases">
        <title>De no assembly of potato wild relative species, Solanum commersonii.</title>
        <authorList>
            <person name="Cho K."/>
        </authorList>
    </citation>
    <scope>NUCLEOTIDE SEQUENCE [LARGE SCALE GENOMIC DNA]</scope>
    <source>
        <strain evidence="1">LZ3.2</strain>
        <tissue evidence="1">Leaf</tissue>
    </source>
</reference>
<keyword evidence="2" id="KW-1185">Reference proteome</keyword>
<name>A0A9J5XB35_SOLCO</name>